<comment type="caution">
    <text evidence="3">The sequence shown here is derived from an EMBL/GenBank/DDBJ whole genome shotgun (WGS) entry which is preliminary data.</text>
</comment>
<dbReference type="FunFam" id="3.40.50.720:FF:000084">
    <property type="entry name" value="Short-chain dehydrogenase reductase"/>
    <property type="match status" value="1"/>
</dbReference>
<proteinExistence type="inferred from homology"/>
<dbReference type="PRINTS" id="PR00081">
    <property type="entry name" value="GDHRDH"/>
</dbReference>
<organism evidence="3 4">
    <name type="scientific">Halosimplex carlsbadense 2-9-1</name>
    <dbReference type="NCBI Taxonomy" id="797114"/>
    <lineage>
        <taxon>Archaea</taxon>
        <taxon>Methanobacteriati</taxon>
        <taxon>Methanobacteriota</taxon>
        <taxon>Stenosarchaea group</taxon>
        <taxon>Halobacteria</taxon>
        <taxon>Halobacteriales</taxon>
        <taxon>Haloarculaceae</taxon>
        <taxon>Halosimplex</taxon>
    </lineage>
</organism>
<evidence type="ECO:0000256" key="1">
    <source>
        <dbReference type="ARBA" id="ARBA00006484"/>
    </source>
</evidence>
<keyword evidence="4" id="KW-1185">Reference proteome</keyword>
<dbReference type="Pfam" id="PF13561">
    <property type="entry name" value="adh_short_C2"/>
    <property type="match status" value="1"/>
</dbReference>
<sequence length="263" mass="27719">MTEDGEDRRQPAVAYRNFDDKVAFVTGAASGIGRATALAFGRQGASVVVADVAEDDNRETAELIEDEGGRALAVSCDLRKSEEVQAAIETTVDEFGRLDFACNNAGVEQGPEKTHELDDDEWDRIVDTDLRGVFLSMKCEIPAILDGGGAIVNISSGAGISGFPGSAYGAAKHGVVGLTRSAALEYAETDLRINAVCPGIVDTSMMDRFTGDTEEGRQEVIDQEPVGRMGNPAEIADAVLWLCSDAASFVLGHAMVVDGGQTV</sequence>
<dbReference type="PANTHER" id="PTHR24321:SF8">
    <property type="entry name" value="ESTRADIOL 17-BETA-DEHYDROGENASE 8-RELATED"/>
    <property type="match status" value="1"/>
</dbReference>
<comment type="similarity">
    <text evidence="1">Belongs to the short-chain dehydrogenases/reductases (SDR) family.</text>
</comment>
<dbReference type="PROSITE" id="PS00061">
    <property type="entry name" value="ADH_SHORT"/>
    <property type="match status" value="1"/>
</dbReference>
<dbReference type="PANTHER" id="PTHR24321">
    <property type="entry name" value="DEHYDROGENASES, SHORT CHAIN"/>
    <property type="match status" value="1"/>
</dbReference>
<dbReference type="NCBIfam" id="NF005559">
    <property type="entry name" value="PRK07231.1"/>
    <property type="match status" value="1"/>
</dbReference>
<dbReference type="Proteomes" id="UP000011626">
    <property type="component" value="Unassembled WGS sequence"/>
</dbReference>
<dbReference type="InterPro" id="IPR002347">
    <property type="entry name" value="SDR_fam"/>
</dbReference>
<dbReference type="EMBL" id="AOIU01000033">
    <property type="protein sequence ID" value="ELZ23688.1"/>
    <property type="molecule type" value="Genomic_DNA"/>
</dbReference>
<dbReference type="eggNOG" id="arCOG01259">
    <property type="taxonomic scope" value="Archaea"/>
</dbReference>
<dbReference type="OrthoDB" id="7442at2157"/>
<evidence type="ECO:0000313" key="3">
    <source>
        <dbReference type="EMBL" id="ELZ23688.1"/>
    </source>
</evidence>
<dbReference type="GO" id="GO:0016491">
    <property type="term" value="F:oxidoreductase activity"/>
    <property type="evidence" value="ECO:0007669"/>
    <property type="project" value="UniProtKB-KW"/>
</dbReference>
<reference evidence="3 4" key="1">
    <citation type="journal article" date="2014" name="PLoS Genet.">
        <title>Phylogenetically driven sequencing of extremely halophilic archaea reveals strategies for static and dynamic osmo-response.</title>
        <authorList>
            <person name="Becker E.A."/>
            <person name="Seitzer P.M."/>
            <person name="Tritt A."/>
            <person name="Larsen D."/>
            <person name="Krusor M."/>
            <person name="Yao A.I."/>
            <person name="Wu D."/>
            <person name="Madern D."/>
            <person name="Eisen J.A."/>
            <person name="Darling A.E."/>
            <person name="Facciotti M.T."/>
        </authorList>
    </citation>
    <scope>NUCLEOTIDE SEQUENCE [LARGE SCALE GENOMIC DNA]</scope>
    <source>
        <strain evidence="3 4">2-9-1</strain>
    </source>
</reference>
<evidence type="ECO:0000313" key="4">
    <source>
        <dbReference type="Proteomes" id="UP000011626"/>
    </source>
</evidence>
<dbReference type="InterPro" id="IPR036291">
    <property type="entry name" value="NAD(P)-bd_dom_sf"/>
</dbReference>
<dbReference type="STRING" id="797114.C475_15493"/>
<protein>
    <submittedName>
        <fullName evidence="3">Short-chain dehydrogenase/reductase SDR</fullName>
    </submittedName>
</protein>
<dbReference type="PATRIC" id="fig|797114.5.peg.3148"/>
<dbReference type="PRINTS" id="PR00080">
    <property type="entry name" value="SDRFAMILY"/>
</dbReference>
<dbReference type="RefSeq" id="WP_006884767.1">
    <property type="nucleotide sequence ID" value="NZ_AOIU01000033.1"/>
</dbReference>
<dbReference type="AlphaFoldDB" id="M0CM32"/>
<dbReference type="InterPro" id="IPR020904">
    <property type="entry name" value="Sc_DH/Rdtase_CS"/>
</dbReference>
<accession>M0CM32</accession>
<evidence type="ECO:0000256" key="2">
    <source>
        <dbReference type="ARBA" id="ARBA00023002"/>
    </source>
</evidence>
<gene>
    <name evidence="3" type="ORF">C475_15493</name>
</gene>
<dbReference type="CDD" id="cd05233">
    <property type="entry name" value="SDR_c"/>
    <property type="match status" value="1"/>
</dbReference>
<dbReference type="Gene3D" id="3.40.50.720">
    <property type="entry name" value="NAD(P)-binding Rossmann-like Domain"/>
    <property type="match status" value="1"/>
</dbReference>
<keyword evidence="2" id="KW-0560">Oxidoreductase</keyword>
<name>M0CM32_9EURY</name>
<dbReference type="SUPFAM" id="SSF51735">
    <property type="entry name" value="NAD(P)-binding Rossmann-fold domains"/>
    <property type="match status" value="1"/>
</dbReference>